<dbReference type="RefSeq" id="WP_013873472.1">
    <property type="nucleotide sequence ID" value="NC_015656.1"/>
</dbReference>
<feature type="region of interest" description="Disordered" evidence="6">
    <location>
        <begin position="354"/>
        <end position="401"/>
    </location>
</feature>
<evidence type="ECO:0000256" key="7">
    <source>
        <dbReference type="SAM" id="Phobius"/>
    </source>
</evidence>
<keyword evidence="5 7" id="KW-0472">Membrane</keyword>
<evidence type="ECO:0000256" key="2">
    <source>
        <dbReference type="ARBA" id="ARBA00022475"/>
    </source>
</evidence>
<evidence type="ECO:0000256" key="6">
    <source>
        <dbReference type="SAM" id="MobiDB-lite"/>
    </source>
</evidence>
<evidence type="ECO:0000256" key="1">
    <source>
        <dbReference type="ARBA" id="ARBA00004651"/>
    </source>
</evidence>
<evidence type="ECO:0000256" key="3">
    <source>
        <dbReference type="ARBA" id="ARBA00022692"/>
    </source>
</evidence>
<dbReference type="Pfam" id="PF05231">
    <property type="entry name" value="MASE1"/>
    <property type="match status" value="1"/>
</dbReference>
<evidence type="ECO:0000313" key="9">
    <source>
        <dbReference type="EMBL" id="AEH09537.1"/>
    </source>
</evidence>
<feature type="domain" description="MASE1" evidence="8">
    <location>
        <begin position="57"/>
        <end position="329"/>
    </location>
</feature>
<feature type="transmembrane region" description="Helical" evidence="7">
    <location>
        <begin position="192"/>
        <end position="213"/>
    </location>
</feature>
<protein>
    <submittedName>
        <fullName evidence="9">Putative integral membrane sensor protein</fullName>
    </submittedName>
</protein>
<feature type="transmembrane region" description="Helical" evidence="7">
    <location>
        <begin position="306"/>
        <end position="326"/>
    </location>
</feature>
<dbReference type="EMBL" id="CP002801">
    <property type="protein sequence ID" value="AEH09537.1"/>
    <property type="molecule type" value="Genomic_DNA"/>
</dbReference>
<comment type="subcellular location">
    <subcellularLocation>
        <location evidence="1">Cell membrane</location>
        <topology evidence="1">Multi-pass membrane protein</topology>
    </subcellularLocation>
</comment>
<keyword evidence="10" id="KW-1185">Reference proteome</keyword>
<dbReference type="STRING" id="656024.FsymDg_2125"/>
<name>F8AYA2_9ACTN</name>
<proteinExistence type="predicted"/>
<evidence type="ECO:0000259" key="8">
    <source>
        <dbReference type="Pfam" id="PF05231"/>
    </source>
</evidence>
<reference evidence="9 10" key="1">
    <citation type="submission" date="2011-05" db="EMBL/GenBank/DDBJ databases">
        <title>Complete sequence of chromosome of Frankia symbiont of Datisca glomerata.</title>
        <authorList>
            <consortium name="US DOE Joint Genome Institute"/>
            <person name="Lucas S."/>
            <person name="Han J."/>
            <person name="Lapidus A."/>
            <person name="Cheng J.-F."/>
            <person name="Goodwin L."/>
            <person name="Pitluck S."/>
            <person name="Peters L."/>
            <person name="Mikhailova N."/>
            <person name="Chertkov O."/>
            <person name="Teshima H."/>
            <person name="Han C."/>
            <person name="Tapia R."/>
            <person name="Land M."/>
            <person name="Hauser L."/>
            <person name="Kyrpides N."/>
            <person name="Ivanova N."/>
            <person name="Pagani I."/>
            <person name="Berry A."/>
            <person name="Pawlowski K."/>
            <person name="Persson T."/>
            <person name="Vanden Heuvel B."/>
            <person name="Benson D."/>
            <person name="Woyke T."/>
        </authorList>
    </citation>
    <scope>NUCLEOTIDE SEQUENCE [LARGE SCALE GENOMIC DNA]</scope>
    <source>
        <strain evidence="10">4085684</strain>
    </source>
</reference>
<feature type="transmembrane region" description="Helical" evidence="7">
    <location>
        <begin position="151"/>
        <end position="172"/>
    </location>
</feature>
<evidence type="ECO:0000256" key="5">
    <source>
        <dbReference type="ARBA" id="ARBA00023136"/>
    </source>
</evidence>
<dbReference type="InterPro" id="IPR007895">
    <property type="entry name" value="MASE1"/>
</dbReference>
<feature type="transmembrane region" description="Helical" evidence="7">
    <location>
        <begin position="234"/>
        <end position="267"/>
    </location>
</feature>
<feature type="transmembrane region" description="Helical" evidence="7">
    <location>
        <begin position="85"/>
        <end position="110"/>
    </location>
</feature>
<dbReference type="eggNOG" id="COG3447">
    <property type="taxonomic scope" value="Bacteria"/>
</dbReference>
<dbReference type="GO" id="GO:0005886">
    <property type="term" value="C:plasma membrane"/>
    <property type="evidence" value="ECO:0007669"/>
    <property type="project" value="UniProtKB-SubCell"/>
</dbReference>
<gene>
    <name evidence="9" type="ordered locus">FsymDg_2125</name>
</gene>
<dbReference type="AlphaFoldDB" id="F8AYA2"/>
<feature type="compositionally biased region" description="Basic and acidic residues" evidence="6">
    <location>
        <begin position="365"/>
        <end position="383"/>
    </location>
</feature>
<keyword evidence="3 7" id="KW-0812">Transmembrane</keyword>
<evidence type="ECO:0000256" key="4">
    <source>
        <dbReference type="ARBA" id="ARBA00022989"/>
    </source>
</evidence>
<accession>F8AYA2</accession>
<feature type="transmembrane region" description="Helical" evidence="7">
    <location>
        <begin position="43"/>
        <end position="64"/>
    </location>
</feature>
<keyword evidence="4 7" id="KW-1133">Transmembrane helix</keyword>
<organism evidence="9 10">
    <name type="scientific">Candidatus Protofrankia datiscae</name>
    <dbReference type="NCBI Taxonomy" id="2716812"/>
    <lineage>
        <taxon>Bacteria</taxon>
        <taxon>Bacillati</taxon>
        <taxon>Actinomycetota</taxon>
        <taxon>Actinomycetes</taxon>
        <taxon>Frankiales</taxon>
        <taxon>Frankiaceae</taxon>
        <taxon>Protofrankia</taxon>
    </lineage>
</organism>
<sequence>MAVDERLRQCLRQGPHRRLRQRTVSGRIVPRRVITHRVTAQRVIALCVAFALRTCAITAAYYAAARAGLLLELVHRQVTPLWPPTGIAVVCLLLLGLRMWPGVALGAFLVNLSLGSSVLVALGISVGNTLAPVTACLLLRRSGFRPELDRLRDALALVFLGALAGMLVSATGGTGVLTLAGAVPTDAFWSTWSVWWTGDAMGVLVVVPFLLVLRRLRCPRGAGPHRWPRWFEAGAMLAVTAVVTLVATRSTVSLLFIVSPVLIWAAFRFQLAGTAPCALLISVITISAAADGVGPFRGHELSTQMLTLQAFNGTIALIALSLSALVTERNRTHQRIVRVCQELTEAVTRLAPADSAPDTLAVRRRPLEKPERERTEKTADPERSPPSPFVRASRPAGPPQP</sequence>
<keyword evidence="2" id="KW-1003">Cell membrane</keyword>
<dbReference type="HOGENOM" id="CLU_052655_0_0_11"/>
<feature type="transmembrane region" description="Helical" evidence="7">
    <location>
        <begin position="273"/>
        <end position="294"/>
    </location>
</feature>
<evidence type="ECO:0000313" key="10">
    <source>
        <dbReference type="Proteomes" id="UP000001549"/>
    </source>
</evidence>
<dbReference type="KEGG" id="fsy:FsymDg_2125"/>
<dbReference type="Proteomes" id="UP000001549">
    <property type="component" value="Chromosome"/>
</dbReference>